<feature type="domain" description="Serine aminopeptidase S33" evidence="1">
    <location>
        <begin position="26"/>
        <end position="141"/>
    </location>
</feature>
<keyword evidence="3" id="KW-1185">Reference proteome</keyword>
<proteinExistence type="predicted"/>
<dbReference type="InterPro" id="IPR029058">
    <property type="entry name" value="AB_hydrolase_fold"/>
</dbReference>
<reference evidence="2 3" key="1">
    <citation type="submission" date="2021-10" db="EMBL/GenBank/DDBJ databases">
        <title>Anaerobic single-cell dispensing facilitates the cultivation of human gut bacteria.</title>
        <authorList>
            <person name="Afrizal A."/>
        </authorList>
    </citation>
    <scope>NUCLEOTIDE SEQUENCE [LARGE SCALE GENOMIC DNA]</scope>
    <source>
        <strain evidence="2 3">CLA-AA-H232</strain>
    </source>
</reference>
<evidence type="ECO:0000313" key="2">
    <source>
        <dbReference type="EMBL" id="MCC2210466.1"/>
    </source>
</evidence>
<dbReference type="EMBL" id="JAJEQM010000007">
    <property type="protein sequence ID" value="MCC2210466.1"/>
    <property type="molecule type" value="Genomic_DNA"/>
</dbReference>
<evidence type="ECO:0000259" key="1">
    <source>
        <dbReference type="Pfam" id="PF12146"/>
    </source>
</evidence>
<evidence type="ECO:0000313" key="3">
    <source>
        <dbReference type="Proteomes" id="UP001198242"/>
    </source>
</evidence>
<name>A0AAE3DY07_9FIRM</name>
<comment type="caution">
    <text evidence="2">The sequence shown here is derived from an EMBL/GenBank/DDBJ whole genome shotgun (WGS) entry which is preliminary data.</text>
</comment>
<dbReference type="PANTHER" id="PTHR43798">
    <property type="entry name" value="MONOACYLGLYCEROL LIPASE"/>
    <property type="match status" value="1"/>
</dbReference>
<dbReference type="SUPFAM" id="SSF53474">
    <property type="entry name" value="alpha/beta-Hydrolases"/>
    <property type="match status" value="1"/>
</dbReference>
<dbReference type="GO" id="GO:0016020">
    <property type="term" value="C:membrane"/>
    <property type="evidence" value="ECO:0007669"/>
    <property type="project" value="TreeGrafter"/>
</dbReference>
<keyword evidence="2" id="KW-0378">Hydrolase</keyword>
<dbReference type="PANTHER" id="PTHR43798:SF5">
    <property type="entry name" value="MONOACYLGLYCEROL LIPASE ABHD6"/>
    <property type="match status" value="1"/>
</dbReference>
<dbReference type="Gene3D" id="3.40.50.1820">
    <property type="entry name" value="alpha/beta hydrolase"/>
    <property type="match status" value="1"/>
</dbReference>
<sequence>MNVTLKRDGLTLRGELLKPDVEKCPILIIFHGFMANIGKDDKSMFYQIAHECLNNGIATIRFDFDGHGDSDGEFCDMNVLSEILDAAKIIDYVRGLDFVTEINILGHSQGALIGGMMAGYYRECISKLIMLAPAATIKDDSLIGSCFGTPYDMINVPDKFPVKDNEGNHYEVGGMYFRVARTLPIYETTSMFCGKTLIIHGTADDAVGVIGSRRYKECMPHNTELVLIEGEGHGLDNSLDDIKKRVIEFLKK</sequence>
<dbReference type="InterPro" id="IPR022742">
    <property type="entry name" value="Hydrolase_4"/>
</dbReference>
<dbReference type="Pfam" id="PF12146">
    <property type="entry name" value="Hydrolase_4"/>
    <property type="match status" value="1"/>
</dbReference>
<protein>
    <submittedName>
        <fullName evidence="2">Alpha/beta hydrolase</fullName>
    </submittedName>
</protein>
<gene>
    <name evidence="2" type="ORF">LKE05_06640</name>
</gene>
<dbReference type="RefSeq" id="WP_308456323.1">
    <property type="nucleotide sequence ID" value="NZ_JAJEQM010000007.1"/>
</dbReference>
<dbReference type="GO" id="GO:0047372">
    <property type="term" value="F:monoacylglycerol lipase activity"/>
    <property type="evidence" value="ECO:0007669"/>
    <property type="project" value="TreeGrafter"/>
</dbReference>
<dbReference type="Proteomes" id="UP001198242">
    <property type="component" value="Unassembled WGS sequence"/>
</dbReference>
<organism evidence="2 3">
    <name type="scientific">Hominilimicola fabiformis</name>
    <dbReference type="NCBI Taxonomy" id="2885356"/>
    <lineage>
        <taxon>Bacteria</taxon>
        <taxon>Bacillati</taxon>
        <taxon>Bacillota</taxon>
        <taxon>Clostridia</taxon>
        <taxon>Eubacteriales</taxon>
        <taxon>Oscillospiraceae</taxon>
        <taxon>Hominilimicola</taxon>
    </lineage>
</organism>
<dbReference type="InterPro" id="IPR050266">
    <property type="entry name" value="AB_hydrolase_sf"/>
</dbReference>
<dbReference type="GO" id="GO:0046464">
    <property type="term" value="P:acylglycerol catabolic process"/>
    <property type="evidence" value="ECO:0007669"/>
    <property type="project" value="TreeGrafter"/>
</dbReference>
<dbReference type="AlphaFoldDB" id="A0AAE3DY07"/>
<accession>A0AAE3DY07</accession>